<proteinExistence type="predicted"/>
<dbReference type="AlphaFoldDB" id="A0AAU8JFA6"/>
<accession>A0AAU8JFA6</accession>
<dbReference type="RefSeq" id="WP_054465162.1">
    <property type="nucleotide sequence ID" value="NZ_CP159837.1"/>
</dbReference>
<evidence type="ECO:0000313" key="2">
    <source>
        <dbReference type="EMBL" id="XCM37490.1"/>
    </source>
</evidence>
<sequence>MSNQPLTTLEKSTITSEIVSLILANVRDIAEEQDIEISDNLDENTPLFGKHGLFDSLGLVSLVVAVEEAIADKYGVTVSLADEKAMSQKHSPYRNISSLAEYASSLIPTET</sequence>
<reference evidence="2" key="1">
    <citation type="submission" date="2024-07" db="EMBL/GenBank/DDBJ databases">
        <authorList>
            <person name="Kim Y.J."/>
            <person name="Jeong J.Y."/>
        </authorList>
    </citation>
    <scope>NUCLEOTIDE SEQUENCE</scope>
    <source>
        <strain evidence="2">GIHE-MW2</strain>
    </source>
</reference>
<organism evidence="2">
    <name type="scientific">Planktothricoides raciborskii GIHE-MW2</name>
    <dbReference type="NCBI Taxonomy" id="2792601"/>
    <lineage>
        <taxon>Bacteria</taxon>
        <taxon>Bacillati</taxon>
        <taxon>Cyanobacteriota</taxon>
        <taxon>Cyanophyceae</taxon>
        <taxon>Oscillatoriophycideae</taxon>
        <taxon>Oscillatoriales</taxon>
        <taxon>Oscillatoriaceae</taxon>
        <taxon>Planktothricoides</taxon>
    </lineage>
</organism>
<dbReference type="Gene3D" id="1.10.1200.10">
    <property type="entry name" value="ACP-like"/>
    <property type="match status" value="1"/>
</dbReference>
<dbReference type="PROSITE" id="PS50075">
    <property type="entry name" value="CARRIER"/>
    <property type="match status" value="1"/>
</dbReference>
<dbReference type="InterPro" id="IPR036736">
    <property type="entry name" value="ACP-like_sf"/>
</dbReference>
<name>A0AAU8JFA6_9CYAN</name>
<gene>
    <name evidence="2" type="ORF">ABWT76_000255</name>
</gene>
<dbReference type="EMBL" id="CP159837">
    <property type="protein sequence ID" value="XCM37490.1"/>
    <property type="molecule type" value="Genomic_DNA"/>
</dbReference>
<dbReference type="InterPro" id="IPR009081">
    <property type="entry name" value="PP-bd_ACP"/>
</dbReference>
<evidence type="ECO:0000259" key="1">
    <source>
        <dbReference type="PROSITE" id="PS50075"/>
    </source>
</evidence>
<protein>
    <recommendedName>
        <fullName evidence="1">Carrier domain-containing protein</fullName>
    </recommendedName>
</protein>
<feature type="domain" description="Carrier" evidence="1">
    <location>
        <begin position="13"/>
        <end position="107"/>
    </location>
</feature>